<dbReference type="RefSeq" id="WP_013611613.1">
    <property type="nucleotide sequence ID" value="NZ_CABJFF010000002.1"/>
</dbReference>
<evidence type="ECO:0000313" key="12">
    <source>
        <dbReference type="EMBL" id="RGY05362.1"/>
    </source>
</evidence>
<evidence type="ECO:0000256" key="5">
    <source>
        <dbReference type="ARBA" id="ARBA00023125"/>
    </source>
</evidence>
<evidence type="ECO:0000256" key="6">
    <source>
        <dbReference type="ARBA" id="ARBA00023163"/>
    </source>
</evidence>
<dbReference type="GO" id="GO:2000143">
    <property type="term" value="P:negative regulation of DNA-templated transcription initiation"/>
    <property type="evidence" value="ECO:0007669"/>
    <property type="project" value="TreeGrafter"/>
</dbReference>
<dbReference type="GO" id="GO:0005737">
    <property type="term" value="C:cytoplasm"/>
    <property type="evidence" value="ECO:0007669"/>
    <property type="project" value="UniProtKB-UniRule"/>
</dbReference>
<dbReference type="Gene3D" id="3.40.1550.20">
    <property type="entry name" value="Transcriptional regulator MraZ domain"/>
    <property type="match status" value="1"/>
</dbReference>
<dbReference type="InterPro" id="IPR035644">
    <property type="entry name" value="MraZ_C"/>
</dbReference>
<dbReference type="PANTHER" id="PTHR34701">
    <property type="entry name" value="TRANSCRIPTIONAL REGULATOR MRAZ"/>
    <property type="match status" value="1"/>
</dbReference>
<dbReference type="Proteomes" id="UP000283426">
    <property type="component" value="Unassembled WGS sequence"/>
</dbReference>
<evidence type="ECO:0000313" key="14">
    <source>
        <dbReference type="Proteomes" id="UP000284243"/>
    </source>
</evidence>
<keyword evidence="5 7" id="KW-0238">DNA-binding</keyword>
<evidence type="ECO:0000256" key="7">
    <source>
        <dbReference type="HAMAP-Rule" id="MF_01008"/>
    </source>
</evidence>
<dbReference type="GO" id="GO:0000976">
    <property type="term" value="F:transcription cis-regulatory region binding"/>
    <property type="evidence" value="ECO:0007669"/>
    <property type="project" value="TreeGrafter"/>
</dbReference>
<dbReference type="InterPro" id="IPR003444">
    <property type="entry name" value="MraZ"/>
</dbReference>
<dbReference type="Proteomes" id="UP001199750">
    <property type="component" value="Unassembled WGS sequence"/>
</dbReference>
<keyword evidence="3" id="KW-0677">Repeat</keyword>
<evidence type="ECO:0000256" key="1">
    <source>
        <dbReference type="ARBA" id="ARBA00013860"/>
    </source>
</evidence>
<keyword evidence="6 7" id="KW-0804">Transcription</keyword>
<dbReference type="EMBL" id="QSCO01000018">
    <property type="protein sequence ID" value="RGY05362.1"/>
    <property type="molecule type" value="Genomic_DNA"/>
</dbReference>
<dbReference type="CDD" id="cd16321">
    <property type="entry name" value="MraZ_C"/>
    <property type="match status" value="1"/>
</dbReference>
<dbReference type="PROSITE" id="PS51740">
    <property type="entry name" value="SPOVT_ABRB"/>
    <property type="match status" value="2"/>
</dbReference>
<dbReference type="HAMAP" id="MF_01008">
    <property type="entry name" value="MraZ"/>
    <property type="match status" value="1"/>
</dbReference>
<dbReference type="GO" id="GO:0003700">
    <property type="term" value="F:DNA-binding transcription factor activity"/>
    <property type="evidence" value="ECO:0007669"/>
    <property type="project" value="UniProtKB-UniRule"/>
</dbReference>
<dbReference type="InterPro" id="IPR035642">
    <property type="entry name" value="MraZ_N"/>
</dbReference>
<dbReference type="AlphaFoldDB" id="A0A1Y3YM22"/>
<protein>
    <recommendedName>
        <fullName evidence="1 7">Transcriptional regulator MraZ</fullName>
    </recommendedName>
</protein>
<dbReference type="SUPFAM" id="SSF89447">
    <property type="entry name" value="AbrB/MazE/MraZ-like"/>
    <property type="match status" value="1"/>
</dbReference>
<organism evidence="10 14">
    <name type="scientific">Odoribacter splanchnicus</name>
    <dbReference type="NCBI Taxonomy" id="28118"/>
    <lineage>
        <taxon>Bacteria</taxon>
        <taxon>Pseudomonadati</taxon>
        <taxon>Bacteroidota</taxon>
        <taxon>Bacteroidia</taxon>
        <taxon>Bacteroidales</taxon>
        <taxon>Odoribacteraceae</taxon>
        <taxon>Odoribacter</taxon>
    </lineage>
</organism>
<comment type="caution">
    <text evidence="10">The sequence shown here is derived from an EMBL/GenBank/DDBJ whole genome shotgun (WGS) entry which is preliminary data.</text>
</comment>
<dbReference type="InterPro" id="IPR038619">
    <property type="entry name" value="MraZ_sf"/>
</dbReference>
<dbReference type="EMBL" id="QRYC01000029">
    <property type="protein sequence ID" value="RGU54536.1"/>
    <property type="molecule type" value="Genomic_DNA"/>
</dbReference>
<dbReference type="InterPro" id="IPR020603">
    <property type="entry name" value="MraZ_dom"/>
</dbReference>
<dbReference type="PANTHER" id="PTHR34701:SF1">
    <property type="entry name" value="TRANSCRIPTIONAL REGULATOR MRAZ"/>
    <property type="match status" value="1"/>
</dbReference>
<feature type="domain" description="SpoVT-AbrB" evidence="8">
    <location>
        <begin position="7"/>
        <end position="54"/>
    </location>
</feature>
<comment type="subcellular location">
    <subcellularLocation>
        <location evidence="7">Cytoplasm</location>
        <location evidence="7">Nucleoid</location>
    </subcellularLocation>
</comment>
<dbReference type="OMA" id="ECELDGN"/>
<evidence type="ECO:0000256" key="2">
    <source>
        <dbReference type="ARBA" id="ARBA00022490"/>
    </source>
</evidence>
<evidence type="ECO:0000313" key="15">
    <source>
        <dbReference type="Proteomes" id="UP000284434"/>
    </source>
</evidence>
<reference evidence="9" key="2">
    <citation type="submission" date="2022-01" db="EMBL/GenBank/DDBJ databases">
        <title>Collection of gut derived symbiotic bacterial strains cultured from healthy donors.</title>
        <authorList>
            <person name="Lin H."/>
            <person name="Kohout C."/>
            <person name="Waligurski E."/>
            <person name="Pamer E.G."/>
        </authorList>
    </citation>
    <scope>NUCLEOTIDE SEQUENCE</scope>
    <source>
        <strain evidence="9">DFI.1.149</strain>
    </source>
</reference>
<accession>A0A1Y3YM22</accession>
<dbReference type="EMBL" id="QRYW01000017">
    <property type="protein sequence ID" value="RGV26690.1"/>
    <property type="molecule type" value="Genomic_DNA"/>
</dbReference>
<dbReference type="EMBL" id="JAKNDN010000011">
    <property type="protein sequence ID" value="MCG4959598.1"/>
    <property type="molecule type" value="Genomic_DNA"/>
</dbReference>
<name>A0A1Y3YM22_9BACT</name>
<dbReference type="CDD" id="cd16320">
    <property type="entry name" value="MraZ_N"/>
    <property type="match status" value="1"/>
</dbReference>
<gene>
    <name evidence="7" type="primary">mraZ</name>
    <name evidence="11" type="ORF">DWW24_09030</name>
    <name evidence="10" type="ORF">DWW57_15790</name>
    <name evidence="12" type="ORF">DXA53_12805</name>
    <name evidence="9" type="ORF">L0P03_06990</name>
</gene>
<keyword evidence="4 7" id="KW-0805">Transcription regulation</keyword>
<comment type="subunit">
    <text evidence="7">Forms oligomers.</text>
</comment>
<evidence type="ECO:0000313" key="13">
    <source>
        <dbReference type="Proteomes" id="UP000283426"/>
    </source>
</evidence>
<comment type="similarity">
    <text evidence="7">Belongs to the MraZ family.</text>
</comment>
<evidence type="ECO:0000256" key="4">
    <source>
        <dbReference type="ARBA" id="ARBA00023015"/>
    </source>
</evidence>
<sequence length="148" mass="17032">MASFIGDYTCKADSKCRVVVPASFRRVMVASQQTFFVLRKNVFGKCIDMYPLQEWENMIAGVRARLNLFDPKHAAFFREFCRGTQEVEMDTNGRILLPRKMLDEIGIDKEMVLAAQDSMIQVWDARVYEEVAISGEELGMMAEEIFKN</sequence>
<reference evidence="13 14" key="1">
    <citation type="submission" date="2018-08" db="EMBL/GenBank/DDBJ databases">
        <title>A genome reference for cultivated species of the human gut microbiota.</title>
        <authorList>
            <person name="Zou Y."/>
            <person name="Xue W."/>
            <person name="Luo G."/>
        </authorList>
    </citation>
    <scope>NUCLEOTIDE SEQUENCE [LARGE SCALE GENOMIC DNA]</scope>
    <source>
        <strain evidence="11 13">AF14-6AC</strain>
        <strain evidence="10 14">AF16-14</strain>
        <strain evidence="12 15">OF03-11</strain>
    </source>
</reference>
<dbReference type="InterPro" id="IPR037914">
    <property type="entry name" value="SpoVT-AbrB_sf"/>
</dbReference>
<evidence type="ECO:0000313" key="10">
    <source>
        <dbReference type="EMBL" id="RGU54536.1"/>
    </source>
</evidence>
<dbReference type="GeneID" id="61274585"/>
<evidence type="ECO:0000256" key="3">
    <source>
        <dbReference type="ARBA" id="ARBA00022737"/>
    </source>
</evidence>
<evidence type="ECO:0000259" key="8">
    <source>
        <dbReference type="PROSITE" id="PS51740"/>
    </source>
</evidence>
<dbReference type="Pfam" id="PF02381">
    <property type="entry name" value="MraZ"/>
    <property type="match status" value="2"/>
</dbReference>
<evidence type="ECO:0000313" key="9">
    <source>
        <dbReference type="EMBL" id="MCG4959598.1"/>
    </source>
</evidence>
<feature type="domain" description="SpoVT-AbrB" evidence="8">
    <location>
        <begin position="84"/>
        <end position="127"/>
    </location>
</feature>
<dbReference type="GO" id="GO:0009295">
    <property type="term" value="C:nucleoid"/>
    <property type="evidence" value="ECO:0007669"/>
    <property type="project" value="UniProtKB-SubCell"/>
</dbReference>
<dbReference type="Proteomes" id="UP000284243">
    <property type="component" value="Unassembled WGS sequence"/>
</dbReference>
<dbReference type="Proteomes" id="UP000284434">
    <property type="component" value="Unassembled WGS sequence"/>
</dbReference>
<evidence type="ECO:0000313" key="11">
    <source>
        <dbReference type="EMBL" id="RGV26690.1"/>
    </source>
</evidence>
<proteinExistence type="inferred from homology"/>
<keyword evidence="2 7" id="KW-0963">Cytoplasm</keyword>
<dbReference type="InterPro" id="IPR007159">
    <property type="entry name" value="SpoVT-AbrB_dom"/>
</dbReference>